<evidence type="ECO:0000256" key="1">
    <source>
        <dbReference type="ARBA" id="ARBA00038414"/>
    </source>
</evidence>
<gene>
    <name evidence="2" type="ORF">VSH64_17415</name>
</gene>
<organism evidence="2 3">
    <name type="scientific">Amycolatopsis rhabdoformis</name>
    <dbReference type="NCBI Taxonomy" id="1448059"/>
    <lineage>
        <taxon>Bacteria</taxon>
        <taxon>Bacillati</taxon>
        <taxon>Actinomycetota</taxon>
        <taxon>Actinomycetes</taxon>
        <taxon>Pseudonocardiales</taxon>
        <taxon>Pseudonocardiaceae</taxon>
        <taxon>Amycolatopsis</taxon>
    </lineage>
</organism>
<accession>A0ABZ1IHY8</accession>
<name>A0ABZ1IHY8_9PSEU</name>
<protein>
    <submittedName>
        <fullName evidence="2">Aspartate/glutamate racemase family protein</fullName>
    </submittedName>
</protein>
<evidence type="ECO:0000313" key="2">
    <source>
        <dbReference type="EMBL" id="WSE33862.1"/>
    </source>
</evidence>
<dbReference type="InterPro" id="IPR053714">
    <property type="entry name" value="Iso_Racemase_Enz_sf"/>
</dbReference>
<reference evidence="2 3" key="1">
    <citation type="journal article" date="2015" name="Int. J. Syst. Evol. Microbiol.">
        <title>Amycolatopsis rhabdoformis sp. nov., an actinomycete isolated from a tropical forest soil.</title>
        <authorList>
            <person name="Souza W.R."/>
            <person name="Silva R.E."/>
            <person name="Goodfellow M."/>
            <person name="Busarakam K."/>
            <person name="Figueiro F.S."/>
            <person name="Ferreira D."/>
            <person name="Rodrigues-Filho E."/>
            <person name="Moraes L.A.B."/>
            <person name="Zucchi T.D."/>
        </authorList>
    </citation>
    <scope>NUCLEOTIDE SEQUENCE [LARGE SCALE GENOMIC DNA]</scope>
    <source>
        <strain evidence="2 3">NCIMB 14900</strain>
    </source>
</reference>
<evidence type="ECO:0000313" key="3">
    <source>
        <dbReference type="Proteomes" id="UP001330812"/>
    </source>
</evidence>
<sequence length="212" mass="22626">MRIFATTPLHVGVEELARRQQRYDAISPAGVTVELHDLAHGAPEQLDNAEDIARSDDYVHRALAAAPAGYDVLMADCVLDPAVARLQEETDRPVVGILKLNLALAAALAAPMGAVVRNEAIAAEMRRVAAAYGWERWLGQIEILDLPFDSISDGPGWQQRLDEAAEVLAAKGARTLLNGCSAVDVDPEHPSAVPVFDPVLRALELVAAGAGR</sequence>
<dbReference type="Pfam" id="PF01177">
    <property type="entry name" value="Asp_Glu_race"/>
    <property type="match status" value="1"/>
</dbReference>
<dbReference type="InterPro" id="IPR015942">
    <property type="entry name" value="Asp/Glu/hydantoin_racemase"/>
</dbReference>
<proteinExistence type="inferred from homology"/>
<dbReference type="RefSeq" id="WP_326836663.1">
    <property type="nucleotide sequence ID" value="NZ_CP142149.1"/>
</dbReference>
<keyword evidence="3" id="KW-1185">Reference proteome</keyword>
<comment type="similarity">
    <text evidence="1">Belongs to the HyuE racemase family.</text>
</comment>
<dbReference type="EMBL" id="CP142149">
    <property type="protein sequence ID" value="WSE33862.1"/>
    <property type="molecule type" value="Genomic_DNA"/>
</dbReference>
<dbReference type="Proteomes" id="UP001330812">
    <property type="component" value="Chromosome"/>
</dbReference>
<dbReference type="Gene3D" id="3.40.50.12500">
    <property type="match status" value="1"/>
</dbReference>